<dbReference type="AlphaFoldDB" id="A0AAV4A7G7"/>
<sequence>MSSCLVRPGGRGRARKLQMECQGELASLFTTNAHIFFSSKAFTITYKCHSRKLRPLTQTPPSIGRQCGYRSLAHALIDEADNGVERGNVYARCRANTKIGSTSPVTCRHVDLACMLCTPHGLMSTGYRLPRRRCVCHCLARLVIKINTETVYNKVISDFQATSRPERWFQARTRNRSIAANIRTDLPAIEEPS</sequence>
<gene>
    <name evidence="1" type="ORF">PoB_002928000</name>
</gene>
<accession>A0AAV4A7G7</accession>
<dbReference type="EMBL" id="BLXT01003625">
    <property type="protein sequence ID" value="GFO02775.1"/>
    <property type="molecule type" value="Genomic_DNA"/>
</dbReference>
<keyword evidence="2" id="KW-1185">Reference proteome</keyword>
<dbReference type="Proteomes" id="UP000735302">
    <property type="component" value="Unassembled WGS sequence"/>
</dbReference>
<evidence type="ECO:0000313" key="1">
    <source>
        <dbReference type="EMBL" id="GFO02775.1"/>
    </source>
</evidence>
<reference evidence="1 2" key="1">
    <citation type="journal article" date="2021" name="Elife">
        <title>Chloroplast acquisition without the gene transfer in kleptoplastic sea slugs, Plakobranchus ocellatus.</title>
        <authorList>
            <person name="Maeda T."/>
            <person name="Takahashi S."/>
            <person name="Yoshida T."/>
            <person name="Shimamura S."/>
            <person name="Takaki Y."/>
            <person name="Nagai Y."/>
            <person name="Toyoda A."/>
            <person name="Suzuki Y."/>
            <person name="Arimoto A."/>
            <person name="Ishii H."/>
            <person name="Satoh N."/>
            <person name="Nishiyama T."/>
            <person name="Hasebe M."/>
            <person name="Maruyama T."/>
            <person name="Minagawa J."/>
            <person name="Obokata J."/>
            <person name="Shigenobu S."/>
        </authorList>
    </citation>
    <scope>NUCLEOTIDE SEQUENCE [LARGE SCALE GENOMIC DNA]</scope>
</reference>
<evidence type="ECO:0000313" key="2">
    <source>
        <dbReference type="Proteomes" id="UP000735302"/>
    </source>
</evidence>
<comment type="caution">
    <text evidence="1">The sequence shown here is derived from an EMBL/GenBank/DDBJ whole genome shotgun (WGS) entry which is preliminary data.</text>
</comment>
<organism evidence="1 2">
    <name type="scientific">Plakobranchus ocellatus</name>
    <dbReference type="NCBI Taxonomy" id="259542"/>
    <lineage>
        <taxon>Eukaryota</taxon>
        <taxon>Metazoa</taxon>
        <taxon>Spiralia</taxon>
        <taxon>Lophotrochozoa</taxon>
        <taxon>Mollusca</taxon>
        <taxon>Gastropoda</taxon>
        <taxon>Heterobranchia</taxon>
        <taxon>Euthyneura</taxon>
        <taxon>Panpulmonata</taxon>
        <taxon>Sacoglossa</taxon>
        <taxon>Placobranchoidea</taxon>
        <taxon>Plakobranchidae</taxon>
        <taxon>Plakobranchus</taxon>
    </lineage>
</organism>
<name>A0AAV4A7G7_9GAST</name>
<protein>
    <submittedName>
        <fullName evidence="1">Uncharacterized protein</fullName>
    </submittedName>
</protein>
<proteinExistence type="predicted"/>